<protein>
    <submittedName>
        <fullName evidence="1">Uncharacterized protein</fullName>
    </submittedName>
</protein>
<reference evidence="1 2" key="1">
    <citation type="journal article" date="2009" name="Nature">
        <title>The Sorghum bicolor genome and the diversification of grasses.</title>
        <authorList>
            <person name="Paterson A.H."/>
            <person name="Bowers J.E."/>
            <person name="Bruggmann R."/>
            <person name="Dubchak I."/>
            <person name="Grimwood J."/>
            <person name="Gundlach H."/>
            <person name="Haberer G."/>
            <person name="Hellsten U."/>
            <person name="Mitros T."/>
            <person name="Poliakov A."/>
            <person name="Schmutz J."/>
            <person name="Spannagl M."/>
            <person name="Tang H."/>
            <person name="Wang X."/>
            <person name="Wicker T."/>
            <person name="Bharti A.K."/>
            <person name="Chapman J."/>
            <person name="Feltus F.A."/>
            <person name="Gowik U."/>
            <person name="Grigoriev I.V."/>
            <person name="Lyons E."/>
            <person name="Maher C.A."/>
            <person name="Martis M."/>
            <person name="Narechania A."/>
            <person name="Otillar R.P."/>
            <person name="Penning B.W."/>
            <person name="Salamov A.A."/>
            <person name="Wang Y."/>
            <person name="Zhang L."/>
            <person name="Carpita N.C."/>
            <person name="Freeling M."/>
            <person name="Gingle A.R."/>
            <person name="Hash C.T."/>
            <person name="Keller B."/>
            <person name="Klein P."/>
            <person name="Kresovich S."/>
            <person name="McCann M.C."/>
            <person name="Ming R."/>
            <person name="Peterson D.G."/>
            <person name="Mehboob-ur-Rahman"/>
            <person name="Ware D."/>
            <person name="Westhoff P."/>
            <person name="Mayer K.F."/>
            <person name="Messing J."/>
            <person name="Rokhsar D.S."/>
        </authorList>
    </citation>
    <scope>NUCLEOTIDE SEQUENCE [LARGE SCALE GENOMIC DNA]</scope>
    <source>
        <strain evidence="2">cv. BTx623</strain>
    </source>
</reference>
<dbReference type="Gramene" id="KXG20447">
    <property type="protein sequence ID" value="KXG20447"/>
    <property type="gene ID" value="SORBI_3010G202200"/>
</dbReference>
<accession>A0A194YKH0</accession>
<dbReference type="ExpressionAtlas" id="A0A194YKH0">
    <property type="expression patterns" value="baseline"/>
</dbReference>
<sequence length="92" mass="10432">MAMGHGGRSSPFRESDMMPIVLGAPMSGLRFEIIVVKARKLDGLEEGCLMLHCLPIRLVWSSRVFQPVWLHPCLLEVGDTKEPGRKRRRLCM</sequence>
<dbReference type="AlphaFoldDB" id="A0A194YKH0"/>
<keyword evidence="2" id="KW-1185">Reference proteome</keyword>
<dbReference type="Proteomes" id="UP000000768">
    <property type="component" value="Chromosome 10"/>
</dbReference>
<name>A0A194YKH0_SORBI</name>
<evidence type="ECO:0000313" key="1">
    <source>
        <dbReference type="EMBL" id="KXG20447.1"/>
    </source>
</evidence>
<evidence type="ECO:0000313" key="2">
    <source>
        <dbReference type="Proteomes" id="UP000000768"/>
    </source>
</evidence>
<dbReference type="InParanoid" id="A0A194YKH0"/>
<reference evidence="2" key="2">
    <citation type="journal article" date="2018" name="Plant J.">
        <title>The Sorghum bicolor reference genome: improved assembly, gene annotations, a transcriptome atlas, and signatures of genome organization.</title>
        <authorList>
            <person name="McCormick R.F."/>
            <person name="Truong S.K."/>
            <person name="Sreedasyam A."/>
            <person name="Jenkins J."/>
            <person name="Shu S."/>
            <person name="Sims D."/>
            <person name="Kennedy M."/>
            <person name="Amirebrahimi M."/>
            <person name="Weers B.D."/>
            <person name="McKinley B."/>
            <person name="Mattison A."/>
            <person name="Morishige D.T."/>
            <person name="Grimwood J."/>
            <person name="Schmutz J."/>
            <person name="Mullet J.E."/>
        </authorList>
    </citation>
    <scope>NUCLEOTIDE SEQUENCE [LARGE SCALE GENOMIC DNA]</scope>
    <source>
        <strain evidence="2">cv. BTx623</strain>
    </source>
</reference>
<organism evidence="1 2">
    <name type="scientific">Sorghum bicolor</name>
    <name type="common">Sorghum</name>
    <name type="synonym">Sorghum vulgare</name>
    <dbReference type="NCBI Taxonomy" id="4558"/>
    <lineage>
        <taxon>Eukaryota</taxon>
        <taxon>Viridiplantae</taxon>
        <taxon>Streptophyta</taxon>
        <taxon>Embryophyta</taxon>
        <taxon>Tracheophyta</taxon>
        <taxon>Spermatophyta</taxon>
        <taxon>Magnoliopsida</taxon>
        <taxon>Liliopsida</taxon>
        <taxon>Poales</taxon>
        <taxon>Poaceae</taxon>
        <taxon>PACMAD clade</taxon>
        <taxon>Panicoideae</taxon>
        <taxon>Andropogonodae</taxon>
        <taxon>Andropogoneae</taxon>
        <taxon>Sorghinae</taxon>
        <taxon>Sorghum</taxon>
    </lineage>
</organism>
<gene>
    <name evidence="1" type="ORF">SORBI_3010G202200</name>
</gene>
<dbReference type="EMBL" id="CM000769">
    <property type="protein sequence ID" value="KXG20447.1"/>
    <property type="molecule type" value="Genomic_DNA"/>
</dbReference>
<proteinExistence type="predicted"/>